<feature type="transmembrane region" description="Helical" evidence="1">
    <location>
        <begin position="26"/>
        <end position="44"/>
    </location>
</feature>
<proteinExistence type="predicted"/>
<name>A0A828Y5Y9_9LEPT</name>
<keyword evidence="1" id="KW-0472">Membrane</keyword>
<sequence>MFWRILKLQKILRFRFRYRNFAKNKTPIRCIIDPGIFGFVFLYFNNI</sequence>
<keyword evidence="3" id="KW-1185">Reference proteome</keyword>
<dbReference type="AlphaFoldDB" id="A0A828Y5Y9"/>
<gene>
    <name evidence="2" type="ORF">LEP1GSC131_2807</name>
</gene>
<evidence type="ECO:0000313" key="2">
    <source>
        <dbReference type="EMBL" id="EKO50101.1"/>
    </source>
</evidence>
<keyword evidence="1" id="KW-0812">Transmembrane</keyword>
<reference evidence="2" key="1">
    <citation type="submission" date="2012-10" db="EMBL/GenBank/DDBJ databases">
        <authorList>
            <person name="Harkins D.M."/>
            <person name="Durkin A.S."/>
            <person name="Brinkac L.M."/>
            <person name="Selengut J.D."/>
            <person name="Sanka R."/>
            <person name="DePew J."/>
            <person name="Purushe J."/>
            <person name="Picardeau M."/>
            <person name="Werts C."/>
            <person name="Goarant C."/>
            <person name="Vinetz J.M."/>
            <person name="Sutton G.G."/>
            <person name="Nelson W.C."/>
            <person name="Fouts D.E."/>
        </authorList>
    </citation>
    <scope>NUCLEOTIDE SEQUENCE [LARGE SCALE GENOMIC DNA]</scope>
    <source>
        <strain evidence="2">200802841</strain>
    </source>
</reference>
<evidence type="ECO:0000256" key="1">
    <source>
        <dbReference type="SAM" id="Phobius"/>
    </source>
</evidence>
<dbReference type="Proteomes" id="UP000006339">
    <property type="component" value="Unassembled WGS sequence"/>
</dbReference>
<protein>
    <submittedName>
        <fullName evidence="2">Uncharacterized protein</fullName>
    </submittedName>
</protein>
<evidence type="ECO:0000313" key="3">
    <source>
        <dbReference type="Proteomes" id="UP000006339"/>
    </source>
</evidence>
<comment type="caution">
    <text evidence="2">The sequence shown here is derived from an EMBL/GenBank/DDBJ whole genome shotgun (WGS) entry which is preliminary data.</text>
</comment>
<keyword evidence="1" id="KW-1133">Transmembrane helix</keyword>
<dbReference type="EMBL" id="AKWH02000068">
    <property type="protein sequence ID" value="EKO50101.1"/>
    <property type="molecule type" value="Genomic_DNA"/>
</dbReference>
<accession>A0A828Y5Y9</accession>
<organism evidence="2 3">
    <name type="scientific">Leptospira kirschneri str. 200802841</name>
    <dbReference type="NCBI Taxonomy" id="1193047"/>
    <lineage>
        <taxon>Bacteria</taxon>
        <taxon>Pseudomonadati</taxon>
        <taxon>Spirochaetota</taxon>
        <taxon>Spirochaetia</taxon>
        <taxon>Leptospirales</taxon>
        <taxon>Leptospiraceae</taxon>
        <taxon>Leptospira</taxon>
    </lineage>
</organism>